<sequence length="195" mass="21567">MNGLRFVPANEASWDDLQAILTGAAGRCRCQRQRLGDHDWWRMPESERAAILRAETNCDDPRATETIGIVAYDGDEPVAWCAVDRRGVYGRVRGSPVPWQGRDEDPDDESVWAIACVVVRKGHRGEGITYPLIAAAAEHARARGAAAVEGYPMLTDGKKVVWDELSVGPVGPFLAAGFREVTHPTKRRLVMRLDF</sequence>
<proteinExistence type="predicted"/>
<dbReference type="Gene3D" id="3.40.630.30">
    <property type="match status" value="1"/>
</dbReference>
<dbReference type="Pfam" id="PF00583">
    <property type="entry name" value="Acetyltransf_1"/>
    <property type="match status" value="1"/>
</dbReference>
<feature type="domain" description="N-acetyltransferase" evidence="1">
    <location>
        <begin position="4"/>
        <end position="195"/>
    </location>
</feature>
<name>A0A0M2HEB4_MICTR</name>
<dbReference type="SUPFAM" id="SSF55729">
    <property type="entry name" value="Acyl-CoA N-acyltransferases (Nat)"/>
    <property type="match status" value="1"/>
</dbReference>
<dbReference type="EMBL" id="JYJA01000034">
    <property type="protein sequence ID" value="KJL42543.1"/>
    <property type="molecule type" value="Genomic_DNA"/>
</dbReference>
<accession>A0A0M2HEB4</accession>
<dbReference type="AlphaFoldDB" id="A0A0M2HEB4"/>
<evidence type="ECO:0000313" key="2">
    <source>
        <dbReference type="EMBL" id="KJL42543.1"/>
    </source>
</evidence>
<gene>
    <name evidence="2" type="ORF">RS82_02100</name>
</gene>
<dbReference type="Proteomes" id="UP000034098">
    <property type="component" value="Unassembled WGS sequence"/>
</dbReference>
<organism evidence="2 3">
    <name type="scientific">Microbacterium trichothecenolyticum</name>
    <name type="common">Aureobacterium trichothecenolyticum</name>
    <dbReference type="NCBI Taxonomy" id="69370"/>
    <lineage>
        <taxon>Bacteria</taxon>
        <taxon>Bacillati</taxon>
        <taxon>Actinomycetota</taxon>
        <taxon>Actinomycetes</taxon>
        <taxon>Micrococcales</taxon>
        <taxon>Microbacteriaceae</taxon>
        <taxon>Microbacterium</taxon>
    </lineage>
</organism>
<evidence type="ECO:0000313" key="3">
    <source>
        <dbReference type="Proteomes" id="UP000034098"/>
    </source>
</evidence>
<dbReference type="OrthoDB" id="3239945at2"/>
<reference evidence="2 3" key="1">
    <citation type="submission" date="2015-02" db="EMBL/GenBank/DDBJ databases">
        <title>Draft genome sequences of ten Microbacterium spp. with emphasis on heavy metal contaminated environments.</title>
        <authorList>
            <person name="Corretto E."/>
        </authorList>
    </citation>
    <scope>NUCLEOTIDE SEQUENCE [LARGE SCALE GENOMIC DNA]</scope>
    <source>
        <strain evidence="2 3">DSM 8608</strain>
    </source>
</reference>
<keyword evidence="3" id="KW-1185">Reference proteome</keyword>
<evidence type="ECO:0000259" key="1">
    <source>
        <dbReference type="PROSITE" id="PS51186"/>
    </source>
</evidence>
<comment type="caution">
    <text evidence="2">The sequence shown here is derived from an EMBL/GenBank/DDBJ whole genome shotgun (WGS) entry which is preliminary data.</text>
</comment>
<dbReference type="InterPro" id="IPR016181">
    <property type="entry name" value="Acyl_CoA_acyltransferase"/>
</dbReference>
<dbReference type="PATRIC" id="fig|69370.6.peg.2132"/>
<dbReference type="InterPro" id="IPR000182">
    <property type="entry name" value="GNAT_dom"/>
</dbReference>
<dbReference type="PROSITE" id="PS51186">
    <property type="entry name" value="GNAT"/>
    <property type="match status" value="1"/>
</dbReference>
<keyword evidence="2" id="KW-0808">Transferase</keyword>
<dbReference type="RefSeq" id="WP_045299054.1">
    <property type="nucleotide sequence ID" value="NZ_JYJA01000034.1"/>
</dbReference>
<dbReference type="GO" id="GO:0016747">
    <property type="term" value="F:acyltransferase activity, transferring groups other than amino-acyl groups"/>
    <property type="evidence" value="ECO:0007669"/>
    <property type="project" value="InterPro"/>
</dbReference>
<protein>
    <submittedName>
        <fullName evidence="2">Acetyltransferase (GNAT) family protein</fullName>
    </submittedName>
</protein>